<sequence>MFSSGSSPRVRGIRGFVASGANRQRFIPAGAGNTGEEEAPRLFPAVHPRGCGEYPWPLSPRIFAIGSSPRVRGIRPQAGHCREVFGSSPRVRGILMQDVLSIAIGAVHPRGCGEYDAGNPSGTVALGSSPRVRGIRPRASAAGRYSSVHPRGCGEYGSRVPSWRRRAVHPRGCGEYGLDYLGVGFDGGSSPRVRGIRRLSRGESSSSRFIPAGAGNT</sequence>
<evidence type="ECO:0000256" key="1">
    <source>
        <dbReference type="SAM" id="MobiDB-lite"/>
    </source>
</evidence>
<feature type="region of interest" description="Disordered" evidence="1">
    <location>
        <begin position="198"/>
        <end position="217"/>
    </location>
</feature>
<name>A0ABM6WLE5_9DEIN</name>
<dbReference type="Proteomes" id="UP000263013">
    <property type="component" value="Chromosome"/>
</dbReference>
<gene>
    <name evidence="2" type="ORF">Mtai_v1c26880</name>
</gene>
<accession>A0ABM6WLE5</accession>
<dbReference type="EMBL" id="CP021130">
    <property type="protein sequence ID" value="AWR87916.1"/>
    <property type="molecule type" value="Genomic_DNA"/>
</dbReference>
<evidence type="ECO:0000313" key="2">
    <source>
        <dbReference type="EMBL" id="AWR87916.1"/>
    </source>
</evidence>
<keyword evidence="3" id="KW-1185">Reference proteome</keyword>
<protein>
    <submittedName>
        <fullName evidence="2">Uncharacterized protein</fullName>
    </submittedName>
</protein>
<reference evidence="2 3" key="1">
    <citation type="submission" date="2017-05" db="EMBL/GenBank/DDBJ databases">
        <title>Complete genome sequence of Meiothermus taiwanensis WR-220.</title>
        <authorList>
            <person name="Wu W.-L."/>
            <person name="Lo W.-S."/>
            <person name="Kuo C.-H."/>
            <person name="Wu S.-H."/>
        </authorList>
    </citation>
    <scope>NUCLEOTIDE SEQUENCE [LARGE SCALE GENOMIC DNA]</scope>
    <source>
        <strain evidence="2 3">WR-220</strain>
    </source>
</reference>
<proteinExistence type="predicted"/>
<evidence type="ECO:0000313" key="3">
    <source>
        <dbReference type="Proteomes" id="UP000263013"/>
    </source>
</evidence>
<organism evidence="2 3">
    <name type="scientific">Meiothermus taiwanensis WR-220</name>
    <dbReference type="NCBI Taxonomy" id="1339250"/>
    <lineage>
        <taxon>Bacteria</taxon>
        <taxon>Thermotogati</taxon>
        <taxon>Deinococcota</taxon>
        <taxon>Deinococci</taxon>
        <taxon>Thermales</taxon>
        <taxon>Thermaceae</taxon>
        <taxon>Meiothermus</taxon>
    </lineage>
</organism>